<dbReference type="AlphaFoldDB" id="A0A7R7MTL8"/>
<organism evidence="1 2">
    <name type="scientific">Mycobacterium intracellulare</name>
    <dbReference type="NCBI Taxonomy" id="1767"/>
    <lineage>
        <taxon>Bacteria</taxon>
        <taxon>Bacillati</taxon>
        <taxon>Actinomycetota</taxon>
        <taxon>Actinomycetes</taxon>
        <taxon>Mycobacteriales</taxon>
        <taxon>Mycobacteriaceae</taxon>
        <taxon>Mycobacterium</taxon>
        <taxon>Mycobacterium avium complex (MAC)</taxon>
    </lineage>
</organism>
<accession>A0A7R7MTL8</accession>
<protein>
    <submittedName>
        <fullName evidence="1">Uncharacterized protein</fullName>
    </submittedName>
</protein>
<evidence type="ECO:0000313" key="2">
    <source>
        <dbReference type="Proteomes" id="UP000595205"/>
    </source>
</evidence>
<proteinExistence type="predicted"/>
<gene>
    <name evidence="1" type="ORF">MINTM018_25600</name>
</gene>
<reference evidence="1 2" key="1">
    <citation type="submission" date="2020-12" db="EMBL/GenBank/DDBJ databases">
        <title>Genome sequence of clinical Mycobacterium intracellulare strains.</title>
        <authorList>
            <person name="Tateishi Y."/>
            <person name="Matsumoto S."/>
            <person name="Fukushima Y."/>
            <person name="Nakajima C."/>
            <person name="Suzuki Y."/>
        </authorList>
    </citation>
    <scope>NUCLEOTIDE SEQUENCE [LARGE SCALE GENOMIC DNA]</scope>
    <source>
        <strain evidence="1 2">M018</strain>
    </source>
</reference>
<dbReference type="EMBL" id="AP024255">
    <property type="protein sequence ID" value="BCO99790.1"/>
    <property type="molecule type" value="Genomic_DNA"/>
</dbReference>
<dbReference type="Proteomes" id="UP000595205">
    <property type="component" value="Chromosome"/>
</dbReference>
<name>A0A7R7MTL8_MYCIT</name>
<evidence type="ECO:0000313" key="1">
    <source>
        <dbReference type="EMBL" id="BCO99790.1"/>
    </source>
</evidence>
<sequence>MIWATVSGSLGMLALTESGNACKPSTAGAAAWAADLGLSSELTPCPMNATDNRGRAILLITMAGVLPDCLSSKP</sequence>